<organism evidence="8 9">
    <name type="scientific">Sutcliffiella tianshenii</name>
    <dbReference type="NCBI Taxonomy" id="1463404"/>
    <lineage>
        <taxon>Bacteria</taxon>
        <taxon>Bacillati</taxon>
        <taxon>Bacillota</taxon>
        <taxon>Bacilli</taxon>
        <taxon>Bacillales</taxon>
        <taxon>Bacillaceae</taxon>
        <taxon>Sutcliffiella</taxon>
    </lineage>
</organism>
<comment type="caution">
    <text evidence="8">The sequence shown here is derived from an EMBL/GenBank/DDBJ whole genome shotgun (WGS) entry which is preliminary data.</text>
</comment>
<dbReference type="Pfam" id="PF13183">
    <property type="entry name" value="Fer4_8"/>
    <property type="match status" value="1"/>
</dbReference>
<evidence type="ECO:0000256" key="1">
    <source>
        <dbReference type="ARBA" id="ARBA00022485"/>
    </source>
</evidence>
<keyword evidence="6" id="KW-0249">Electron transport</keyword>
<dbReference type="PROSITE" id="PS51379">
    <property type="entry name" value="4FE4S_FER_2"/>
    <property type="match status" value="2"/>
</dbReference>
<comment type="function">
    <text evidence="6">Component of a complex that catalyzes the oxidation of glycolate to glyoxylate.</text>
</comment>
<dbReference type="InterPro" id="IPR009051">
    <property type="entry name" value="Helical_ferredxn"/>
</dbReference>
<dbReference type="EMBL" id="JAFBED010000003">
    <property type="protein sequence ID" value="MBM7619802.1"/>
    <property type="molecule type" value="Genomic_DNA"/>
</dbReference>
<evidence type="ECO:0000313" key="8">
    <source>
        <dbReference type="EMBL" id="MBM7619802.1"/>
    </source>
</evidence>
<keyword evidence="9" id="KW-1185">Reference proteome</keyword>
<keyword evidence="6" id="KW-0813">Transport</keyword>
<dbReference type="PANTHER" id="PTHR32479:SF17">
    <property type="entry name" value="GLYCOLATE OXIDASE IRON-SULFUR SUBUNIT"/>
    <property type="match status" value="1"/>
</dbReference>
<protein>
    <recommendedName>
        <fullName evidence="6">Glycolate oxidase iron-sulfur subunit</fullName>
        <ecNumber evidence="6">1.1.99.14</ecNumber>
    </recommendedName>
</protein>
<dbReference type="SUPFAM" id="SSF46548">
    <property type="entry name" value="alpha-helical ferredoxin"/>
    <property type="match status" value="1"/>
</dbReference>
<keyword evidence="1 6" id="KW-0004">4Fe-4S</keyword>
<dbReference type="InterPro" id="IPR017900">
    <property type="entry name" value="4Fe4S_Fe_S_CS"/>
</dbReference>
<comment type="catalytic activity">
    <reaction evidence="6">
        <text>glycolate + A = glyoxylate + AH2</text>
        <dbReference type="Rhea" id="RHEA:21264"/>
        <dbReference type="ChEBI" id="CHEBI:13193"/>
        <dbReference type="ChEBI" id="CHEBI:17499"/>
        <dbReference type="ChEBI" id="CHEBI:29805"/>
        <dbReference type="ChEBI" id="CHEBI:36655"/>
        <dbReference type="EC" id="1.1.99.14"/>
    </reaction>
</comment>
<dbReference type="InterPro" id="IPR004017">
    <property type="entry name" value="Cys_rich_dom"/>
</dbReference>
<comment type="catalytic activity">
    <reaction evidence="6">
        <text>(R)-lactate + A = pyruvate + AH2</text>
        <dbReference type="Rhea" id="RHEA:15089"/>
        <dbReference type="ChEBI" id="CHEBI:13193"/>
        <dbReference type="ChEBI" id="CHEBI:15361"/>
        <dbReference type="ChEBI" id="CHEBI:16004"/>
        <dbReference type="ChEBI" id="CHEBI:17499"/>
    </reaction>
</comment>
<dbReference type="InterPro" id="IPR017896">
    <property type="entry name" value="4Fe4S_Fe-S-bd"/>
</dbReference>
<proteinExistence type="predicted"/>
<keyword evidence="2 6" id="KW-0479">Metal-binding</keyword>
<dbReference type="PANTHER" id="PTHR32479">
    <property type="entry name" value="GLYCOLATE OXIDASE IRON-SULFUR SUBUNIT"/>
    <property type="match status" value="1"/>
</dbReference>
<sequence>MTTAKEKQVIQSEFQKRMDEDELLNCMRCGFCLPSCPTYVESGFKESHSPRGRIALMKGVVDGLIEPDEDVERTLDLCLGCRACEPVCPSGVKYGHLLEEARDIINQHKKHSLPVRVLRKTVFNGLFPHQDRMRMMTGMLGIYQRSGVQKVVQNSGMMKLLPESMATMERVLPQVPSLKKMKDRPSYLPSIAEQKKKVAFFSGCLMDTMFLDTNNATMKLLQHAGCEIVIPKSQACCGALHGHSGEKDGAKELAKRNIAAFEEIGVDYIITNAGGCGAFLVDYDHLLKDDAEWYPRAVAFKEKIKDMSAILVELEFHKKMKLHVRPQKVTYQDSCHLKNVQGTFLQPRMLLQAVDGAAFIEMKDADRCCGSAGIYNIVESEMSMKILDHKMEKVEESQATTIVTANPGCLLQMKLGIEREGLSGLMRAVHIADFLLEAVEETDKL</sequence>
<dbReference type="RefSeq" id="WP_204415051.1">
    <property type="nucleotide sequence ID" value="NZ_JAFBED010000003.1"/>
</dbReference>
<accession>A0ABS2NZG2</accession>
<feature type="domain" description="4Fe-4S ferredoxin-type" evidence="7">
    <location>
        <begin position="16"/>
        <end position="46"/>
    </location>
</feature>
<evidence type="ECO:0000256" key="2">
    <source>
        <dbReference type="ARBA" id="ARBA00022723"/>
    </source>
</evidence>
<evidence type="ECO:0000256" key="3">
    <source>
        <dbReference type="ARBA" id="ARBA00022737"/>
    </source>
</evidence>
<evidence type="ECO:0000256" key="4">
    <source>
        <dbReference type="ARBA" id="ARBA00023004"/>
    </source>
</evidence>
<dbReference type="Pfam" id="PF02754">
    <property type="entry name" value="CCG"/>
    <property type="match status" value="2"/>
</dbReference>
<evidence type="ECO:0000256" key="6">
    <source>
        <dbReference type="PIRNR" id="PIRNR000139"/>
    </source>
</evidence>
<evidence type="ECO:0000313" key="9">
    <source>
        <dbReference type="Proteomes" id="UP000737402"/>
    </source>
</evidence>
<dbReference type="EC" id="1.1.99.14" evidence="6"/>
<keyword evidence="3" id="KW-0677">Repeat</keyword>
<name>A0ABS2NZG2_9BACI</name>
<comment type="cofactor">
    <cofactor evidence="6">
        <name>[4Fe-4S] cluster</name>
        <dbReference type="ChEBI" id="CHEBI:49883"/>
    </cofactor>
    <text evidence="6">Binds 2 [4Fe-4S] clusters.</text>
</comment>
<reference evidence="8 9" key="1">
    <citation type="submission" date="2021-01" db="EMBL/GenBank/DDBJ databases">
        <title>Genomic Encyclopedia of Type Strains, Phase IV (KMG-IV): sequencing the most valuable type-strain genomes for metagenomic binning, comparative biology and taxonomic classification.</title>
        <authorList>
            <person name="Goeker M."/>
        </authorList>
    </citation>
    <scope>NUCLEOTIDE SEQUENCE [LARGE SCALE GENOMIC DNA]</scope>
    <source>
        <strain evidence="8 9">DSM 25879</strain>
    </source>
</reference>
<gene>
    <name evidence="8" type="ORF">JOC95_001654</name>
</gene>
<evidence type="ECO:0000259" key="7">
    <source>
        <dbReference type="PROSITE" id="PS51379"/>
    </source>
</evidence>
<dbReference type="PIRSF" id="PIRSF000139">
    <property type="entry name" value="Glc_ox_4Fe-4S"/>
    <property type="match status" value="1"/>
</dbReference>
<keyword evidence="4 6" id="KW-0408">Iron</keyword>
<dbReference type="PROSITE" id="PS00198">
    <property type="entry name" value="4FE4S_FER_1"/>
    <property type="match status" value="1"/>
</dbReference>
<feature type="domain" description="4Fe-4S ferredoxin-type" evidence="7">
    <location>
        <begin position="69"/>
        <end position="92"/>
    </location>
</feature>
<dbReference type="InterPro" id="IPR012257">
    <property type="entry name" value="Glc_ox_4Fe-4S"/>
</dbReference>
<dbReference type="Gene3D" id="1.10.1060.10">
    <property type="entry name" value="Alpha-helical ferredoxin"/>
    <property type="match status" value="1"/>
</dbReference>
<evidence type="ECO:0000256" key="5">
    <source>
        <dbReference type="ARBA" id="ARBA00023014"/>
    </source>
</evidence>
<dbReference type="Proteomes" id="UP000737402">
    <property type="component" value="Unassembled WGS sequence"/>
</dbReference>
<keyword evidence="5 6" id="KW-0411">Iron-sulfur</keyword>